<reference evidence="2" key="1">
    <citation type="submission" date="2019-06" db="EMBL/GenBank/DDBJ databases">
        <authorList>
            <person name="Le Quere A."/>
            <person name="Colella S."/>
        </authorList>
    </citation>
    <scope>NUCLEOTIDE SEQUENCE</scope>
    <source>
        <strain evidence="2">EmedicaeMD41</strain>
    </source>
</reference>
<feature type="compositionally biased region" description="Basic and acidic residues" evidence="1">
    <location>
        <begin position="59"/>
        <end position="74"/>
    </location>
</feature>
<accession>A0A508X124</accession>
<gene>
    <name evidence="2" type="ORF">EMEDMD4_500074</name>
</gene>
<dbReference type="EMBL" id="CABFNB010000118">
    <property type="protein sequence ID" value="VTZ63518.1"/>
    <property type="molecule type" value="Genomic_DNA"/>
</dbReference>
<evidence type="ECO:0000313" key="2">
    <source>
        <dbReference type="EMBL" id="VTZ63518.1"/>
    </source>
</evidence>
<organism evidence="2">
    <name type="scientific">Sinorhizobium medicae</name>
    <dbReference type="NCBI Taxonomy" id="110321"/>
    <lineage>
        <taxon>Bacteria</taxon>
        <taxon>Pseudomonadati</taxon>
        <taxon>Pseudomonadota</taxon>
        <taxon>Alphaproteobacteria</taxon>
        <taxon>Hyphomicrobiales</taxon>
        <taxon>Rhizobiaceae</taxon>
        <taxon>Sinorhizobium/Ensifer group</taxon>
        <taxon>Sinorhizobium</taxon>
    </lineage>
</organism>
<dbReference type="Proteomes" id="UP000507954">
    <property type="component" value="Unassembled WGS sequence"/>
</dbReference>
<evidence type="ECO:0000256" key="1">
    <source>
        <dbReference type="SAM" id="MobiDB-lite"/>
    </source>
</evidence>
<protein>
    <submittedName>
        <fullName evidence="2">Uncharacterized protein</fullName>
    </submittedName>
</protein>
<proteinExistence type="predicted"/>
<sequence>MASEMHALYPEPFQATLQAFAWSVATSAGRGTPRFQVAFAASTKAAILSRSLRSPFGERPVRVGEGIDRPRTDGFDGCPNIVGA</sequence>
<name>A0A508X124_9HYPH</name>
<feature type="region of interest" description="Disordered" evidence="1">
    <location>
        <begin position="59"/>
        <end position="84"/>
    </location>
</feature>
<dbReference type="AlphaFoldDB" id="A0A508X124"/>